<name>A0A1B6DHI0_9HEMI</name>
<accession>A0A1B6DHI0</accession>
<feature type="compositionally biased region" description="Basic and acidic residues" evidence="1">
    <location>
        <begin position="174"/>
        <end position="187"/>
    </location>
</feature>
<feature type="compositionally biased region" description="Polar residues" evidence="1">
    <location>
        <begin position="443"/>
        <end position="455"/>
    </location>
</feature>
<feature type="compositionally biased region" description="Low complexity" evidence="1">
    <location>
        <begin position="431"/>
        <end position="442"/>
    </location>
</feature>
<sequence length="627" mass="69448">MGNCLSTCTKSSSETINNGDFDKTDLVIVDSKQGIYSDTKSPKNVSVEQVTKIQVLVQNELAALQEQISRSQAILTSLKSGISSDLQDDVAPEIKQEIIKIHRTTQTLIQEVQPKSLECVSSNDKSGWDQITSSCPAIVNTAVQTDADYDSPNQTLSQDSKEYFLPPISPPDSQVKDYKDISNKSFDSRGSRDIDLDIYRSCRKLSVLPEEEVVVEEIPYSAAHRLAPTNYPHQQTHSFESYLLPEEESQRNSNVKRQLSDPTPSPDIHPKSRRSSRSTCRPLQIRQALQEDANNESDNYFCFPDIKPIKITSSITEKLVKRQNSKGQIGLNVTQMNPDDETCFENSRITSPTYGILQDTVSQLITISDASFEQNFDGSFANGVNNLSVPNYSVQSSDTSPYKTPLDTSIVSTPGFFTPQSISSDFKKSSDSSSNTSSSFQTPLNSSPNETNESFKSYSATSSLYKTPMETLANSSQSSAYSSPHSKKKNHSPLINVIPESISTYVSDHSNVQNNLYVKPVSHAYKHNRTMLSILMDSPRDQNGDNILEPIHSKLCCINGEESNDRSSSKTVETTLVVPNKSVYSNNEAGNLNRAPSRRRLQRSLVRISSQTPLELVDISEAAVVEP</sequence>
<gene>
    <name evidence="2" type="ORF">g.15545</name>
</gene>
<feature type="non-terminal residue" evidence="2">
    <location>
        <position position="627"/>
    </location>
</feature>
<organism evidence="2">
    <name type="scientific">Clastoptera arizonana</name>
    <name type="common">Arizona spittle bug</name>
    <dbReference type="NCBI Taxonomy" id="38151"/>
    <lineage>
        <taxon>Eukaryota</taxon>
        <taxon>Metazoa</taxon>
        <taxon>Ecdysozoa</taxon>
        <taxon>Arthropoda</taxon>
        <taxon>Hexapoda</taxon>
        <taxon>Insecta</taxon>
        <taxon>Pterygota</taxon>
        <taxon>Neoptera</taxon>
        <taxon>Paraneoptera</taxon>
        <taxon>Hemiptera</taxon>
        <taxon>Auchenorrhyncha</taxon>
        <taxon>Cercopoidea</taxon>
        <taxon>Clastopteridae</taxon>
        <taxon>Clastoptera</taxon>
    </lineage>
</organism>
<feature type="region of interest" description="Disordered" evidence="1">
    <location>
        <begin position="148"/>
        <end position="187"/>
    </location>
</feature>
<dbReference type="EMBL" id="GEDC01012137">
    <property type="protein sequence ID" value="JAS25161.1"/>
    <property type="molecule type" value="Transcribed_RNA"/>
</dbReference>
<feature type="region of interest" description="Disordered" evidence="1">
    <location>
        <begin position="246"/>
        <end position="281"/>
    </location>
</feature>
<reference evidence="2" key="1">
    <citation type="submission" date="2015-12" db="EMBL/GenBank/DDBJ databases">
        <title>De novo transcriptome assembly of four potential Pierce s Disease insect vectors from Arizona vineyards.</title>
        <authorList>
            <person name="Tassone E.E."/>
        </authorList>
    </citation>
    <scope>NUCLEOTIDE SEQUENCE</scope>
</reference>
<evidence type="ECO:0000256" key="1">
    <source>
        <dbReference type="SAM" id="MobiDB-lite"/>
    </source>
</evidence>
<feature type="region of interest" description="Disordered" evidence="1">
    <location>
        <begin position="423"/>
        <end position="455"/>
    </location>
</feature>
<feature type="compositionally biased region" description="Polar residues" evidence="1">
    <location>
        <begin position="251"/>
        <end position="262"/>
    </location>
</feature>
<evidence type="ECO:0000313" key="2">
    <source>
        <dbReference type="EMBL" id="JAS25161.1"/>
    </source>
</evidence>
<protein>
    <submittedName>
        <fullName evidence="2">Uncharacterized protein</fullName>
    </submittedName>
</protein>
<proteinExistence type="predicted"/>
<dbReference type="AlphaFoldDB" id="A0A1B6DHI0"/>